<evidence type="ECO:0000256" key="1">
    <source>
        <dbReference type="ARBA" id="ARBA00022729"/>
    </source>
</evidence>
<dbReference type="InterPro" id="IPR025667">
    <property type="entry name" value="SprB_repeat"/>
</dbReference>
<keyword evidence="5" id="KW-1185">Reference proteome</keyword>
<dbReference type="InterPro" id="IPR006558">
    <property type="entry name" value="LamG-like"/>
</dbReference>
<dbReference type="InterPro" id="IPR013320">
    <property type="entry name" value="ConA-like_dom_sf"/>
</dbReference>
<evidence type="ECO:0000313" key="5">
    <source>
        <dbReference type="Proteomes" id="UP001248819"/>
    </source>
</evidence>
<name>A0ABU3CYY2_9FLAO</name>
<evidence type="ECO:0000313" key="4">
    <source>
        <dbReference type="EMBL" id="MDT0651511.1"/>
    </source>
</evidence>
<dbReference type="Gene3D" id="2.60.40.10">
    <property type="entry name" value="Immunoglobulins"/>
    <property type="match status" value="2"/>
</dbReference>
<dbReference type="Pfam" id="PF13385">
    <property type="entry name" value="Laminin_G_3"/>
    <property type="match status" value="1"/>
</dbReference>
<dbReference type="SMART" id="SM00560">
    <property type="entry name" value="LamGL"/>
    <property type="match status" value="1"/>
</dbReference>
<sequence length="2587" mass="281403">NTITLTVTDVNENSASENATITVEDNIKPVTPTLQNITWSCGEDVEIPTTTDNCDGEITGTTDDPLQYDRFGTYTITWTFTDDSENATTAIQKIIIPEPTVNPVDDIVVCNGEIISAITFLGSSVEGTTYQWTSNNTTIGAPAGGSDQITSFEARNTTNEIITAEFVVTPVANNCEGESISFSITVNPTPTITVPNDIEVCTGAPINEINLSNFSVDGTSVSWENDNPDIGLASSGIGNIASFTAQNTTGQNIIAKISLTPAANNCVGEIQTFKITVKPDPVLTVPEFPELCNGASTATPIALQGNFSGITYDITGGSSIGLSNRANVTEIPAFTPANNSNAPVTATIVITPIANGCTGDAVEIPVTVKPSPVVNTSFTGNICSGEITDIQLTGPVANTSYTWTINAPGGVEGATDGSLNANGIIEQELINTTLQPQTVTYRITPEADGCVGATIPVNVVVNPLPVIDFKNAEALCSPTDLTTLELAEGSTTGLNFTYWKNDIQVQNPRSVEAGSYVLRGKNTAGCITNKSITVNPSPQVNLPSGAVEACSQQAFDYEFSTTNTDTIAWRRVAHRDISDNSTSSGTGDITETLNNTSNNPIEITYLIELTSADNCITEEELKVKVYPAPKLSNLPPEDELPFIMCGGDSFSFTPQSTAPGANFRWERGFVQGIDNSARNGTGAINERLVNTTSEPITVFYKIYVDASTCSNPTPYDIPVLVQPAPIVETQLALEGSSDKSEQIEICPGGSFVDLYSTSDIPEGLGDGETSQAPQTGIIEAWDFSNPNDRNKWRTPKSTTNNVETQWGVINNGDPGYRDNYPNGDGPNPNNRYYGLHYFSYPSGNNPFFGIATPSLYKPHQNTSLVSPGFSTVGYSNVTLSFQHAYRNGDNPNGEKAELQVSFDGGNTWTTRVSYQGFLGSKSEFVEGRTPNGQQITIEGNHPNVKLRFAFSNNYSGENFWAISNVKIEGEGSSGPKITWTSSTDPDWSYSTPNNTANLKSVGPINRETVFTATYSYDGIECDGTSSVTVKMKETPQPKINANYCYSDESNTILLSADKDYDEYQWTSSGEFIDDSKSIEVNTAQEYTLKVWKNGCSNSTTLNLSGNLITNGDFESEDPREGFNTAYRFVQNDPSHQTEFYEEGIYAIDDDSNKYHHAFDDNGDHTSGTGNFMIVNGDTNLGRVVWETDLFEVKENTDYYFSAWTMNIDTDYVTEKRNFAQLRILVLAKAANGTEVKVAESTLGDLWDEENNRGLPAGEWLQFYSPTFWNSGSYTQARLQIINDNDYDQGNDFGIDDISFAELSAVNLEFNVPEDQTICEGETIYLETEITEGGRLPVTLDWTGPDNFQHAVTATTDEELAEALTLEIPEATPAMAGKYSLKITDFYGCDIAPKSTTVQIPAINAGEDFEICATEAVENGIPLAANISGQEEISGTWYLDGVEIPTGYDEESNLFTATYTADTFEAGDTIAFTFSSETGCIDEVQVTVNGNPVVNLESENLNCSGQDNGEIAAMVSGGSGSYSFEWNNGQTTQTATNLTAGTYWVTIKDEKACTAVSDTITILEPEQLVVGSPVQLEEASCYDEYSAVVAIPVSGGLFEGEIIDPENIPYSVEILNAAGDKVILEEENFQYEIENELFIFSGLQGGTAYSFLINTSENCNAVVESFTTITPPEINAGEAPANLDCGVKTIWLSATPIDPELGTGSWSYNGGQTELLGDASQPNTTFTGEPGLEYTLTWTVNSSVNENCSVPSDPLVIKFPPACSQLNFDGQDDFVDLGDHYGMQNSNLTIEAWVKPNDLSGTRTIFSKREEDNLNSGYDLILNNGSPVFRVGSRSVTSARKLTTSRWYHVTGVYSGQQLKLYVDGIEIQTSSNISSNAVVNNSAPAIIGAAYASSLSGSKNNFAGYIEELRVWNTAISEGEIRFMMNQRIKTTNNPNPSDPVDGEIIAHRNIEGSYLKDNNGYNLYYPEGVDESSKRWYNQKWENLVGYYQLLAEQELIANGYTDNLGYTAPNAHGLLKNIDLMQENSAPLPYISNQNGEWFESTTWLHSDVWEPPNSTGLDRSTKIDWNIVKLAHNVENPATTNNKNSITVLGLLSENGTFNMLGDHGAGANGNGIGTGNALTITHYLKLDGFIDLNGESQLIQSEGSILDVTSSGYIQKDQQGTKNSYNYNYWSSPVSKTGAANNSGFTIASVLRDGSDAENPKEITFGGSHTFADGNYSENLRISSYWLNIFHGTADAYGVWKQINANSQLPSGNGYTMKGPSGSASISDLQNYVFQGKPNNGTISIEISDYENRLVGNPYPSAISAREFILDNLRDVNGGRNNKNVFNGTLYFWDHFGEENTHVLAEYVGGYAAYNLTGGVPGVSNDRRINNSGNHGGSKKPKSAIPAGQGFFINTILDQTVAQDINVHGGDVLFKNNQRLYGRKHPSNGNSQFLRPIYPQQESKISDPEDGRQKIRINFTSPQGYHRQLLVAADSLATNGFDLGYDAPMMDYNAEDMFWVINGGEFVIQAVADFDLEQVLPVGLVTAEEGEFKIEIAELENIPEEMEIYLRNTEDSTYHDLRTKEYEASIEAGYFPEKYELVF</sequence>
<feature type="domain" description="LamG-like jellyroll fold" evidence="3">
    <location>
        <begin position="1785"/>
        <end position="1919"/>
    </location>
</feature>
<proteinExistence type="predicted"/>
<keyword evidence="2" id="KW-1015">Disulfide bond</keyword>
<dbReference type="RefSeq" id="WP_311485614.1">
    <property type="nucleotide sequence ID" value="NZ_JAVRHP010000122.1"/>
</dbReference>
<dbReference type="InterPro" id="IPR045828">
    <property type="entry name" value="PKD_Bacteroidetes"/>
</dbReference>
<comment type="caution">
    <text evidence="4">The sequence shown here is derived from an EMBL/GenBank/DDBJ whole genome shotgun (WGS) entry which is preliminary data.</text>
</comment>
<reference evidence="4 5" key="1">
    <citation type="submission" date="2023-09" db="EMBL/GenBank/DDBJ databases">
        <authorList>
            <person name="Rey-Velasco X."/>
        </authorList>
    </citation>
    <scope>NUCLEOTIDE SEQUENCE [LARGE SCALE GENOMIC DNA]</scope>
    <source>
        <strain evidence="4 5">F297</strain>
    </source>
</reference>
<feature type="non-terminal residue" evidence="4">
    <location>
        <position position="2587"/>
    </location>
</feature>
<dbReference type="Pfam" id="PF13573">
    <property type="entry name" value="SprB"/>
    <property type="match status" value="1"/>
</dbReference>
<dbReference type="InterPro" id="IPR013783">
    <property type="entry name" value="Ig-like_fold"/>
</dbReference>
<keyword evidence="1" id="KW-0732">Signal</keyword>
<evidence type="ECO:0000256" key="2">
    <source>
        <dbReference type="ARBA" id="ARBA00023157"/>
    </source>
</evidence>
<dbReference type="Gene3D" id="2.60.120.260">
    <property type="entry name" value="Galactose-binding domain-like"/>
    <property type="match status" value="1"/>
</dbReference>
<dbReference type="Gene3D" id="2.60.40.740">
    <property type="match status" value="1"/>
</dbReference>
<accession>A0ABU3CYY2</accession>
<dbReference type="SUPFAM" id="SSF49899">
    <property type="entry name" value="Concanavalin A-like lectins/glucanases"/>
    <property type="match status" value="1"/>
</dbReference>
<gene>
    <name evidence="4" type="ORF">RM529_15250</name>
</gene>
<dbReference type="Pfam" id="PF19406">
    <property type="entry name" value="PKD_5"/>
    <property type="match status" value="3"/>
</dbReference>
<organism evidence="4 5">
    <name type="scientific">Autumnicola edwardsiae</name>
    <dbReference type="NCBI Taxonomy" id="3075594"/>
    <lineage>
        <taxon>Bacteria</taxon>
        <taxon>Pseudomonadati</taxon>
        <taxon>Bacteroidota</taxon>
        <taxon>Flavobacteriia</taxon>
        <taxon>Flavobacteriales</taxon>
        <taxon>Flavobacteriaceae</taxon>
        <taxon>Autumnicola</taxon>
    </lineage>
</organism>
<dbReference type="Proteomes" id="UP001248819">
    <property type="component" value="Unassembled WGS sequence"/>
</dbReference>
<evidence type="ECO:0000259" key="3">
    <source>
        <dbReference type="SMART" id="SM00560"/>
    </source>
</evidence>
<protein>
    <submittedName>
        <fullName evidence="4">LamG-like jellyroll fold domain-containing protein</fullName>
    </submittedName>
</protein>
<dbReference type="Gene3D" id="2.60.120.200">
    <property type="match status" value="1"/>
</dbReference>
<feature type="non-terminal residue" evidence="4">
    <location>
        <position position="1"/>
    </location>
</feature>
<dbReference type="EMBL" id="JAVRHP010000122">
    <property type="protein sequence ID" value="MDT0651511.1"/>
    <property type="molecule type" value="Genomic_DNA"/>
</dbReference>